<dbReference type="Proteomes" id="UP001367508">
    <property type="component" value="Unassembled WGS sequence"/>
</dbReference>
<keyword evidence="2" id="KW-1185">Reference proteome</keyword>
<organism evidence="1 2">
    <name type="scientific">Canavalia gladiata</name>
    <name type="common">Sword bean</name>
    <name type="synonym">Dolichos gladiatus</name>
    <dbReference type="NCBI Taxonomy" id="3824"/>
    <lineage>
        <taxon>Eukaryota</taxon>
        <taxon>Viridiplantae</taxon>
        <taxon>Streptophyta</taxon>
        <taxon>Embryophyta</taxon>
        <taxon>Tracheophyta</taxon>
        <taxon>Spermatophyta</taxon>
        <taxon>Magnoliopsida</taxon>
        <taxon>eudicotyledons</taxon>
        <taxon>Gunneridae</taxon>
        <taxon>Pentapetalae</taxon>
        <taxon>rosids</taxon>
        <taxon>fabids</taxon>
        <taxon>Fabales</taxon>
        <taxon>Fabaceae</taxon>
        <taxon>Papilionoideae</taxon>
        <taxon>50 kb inversion clade</taxon>
        <taxon>NPAAA clade</taxon>
        <taxon>indigoferoid/millettioid clade</taxon>
        <taxon>Phaseoleae</taxon>
        <taxon>Canavalia</taxon>
    </lineage>
</organism>
<proteinExistence type="predicted"/>
<comment type="caution">
    <text evidence="1">The sequence shown here is derived from an EMBL/GenBank/DDBJ whole genome shotgun (WGS) entry which is preliminary data.</text>
</comment>
<protein>
    <submittedName>
        <fullName evidence="1">Uncharacterized protein</fullName>
    </submittedName>
</protein>
<reference evidence="1 2" key="1">
    <citation type="submission" date="2024-01" db="EMBL/GenBank/DDBJ databases">
        <title>The genomes of 5 underutilized Papilionoideae crops provide insights into root nodulation and disease resistanc.</title>
        <authorList>
            <person name="Jiang F."/>
        </authorList>
    </citation>
    <scope>NUCLEOTIDE SEQUENCE [LARGE SCALE GENOMIC DNA]</scope>
    <source>
        <strain evidence="1">LVBAO_FW01</strain>
        <tissue evidence="1">Leaves</tissue>
    </source>
</reference>
<dbReference type="EMBL" id="JAYMYQ010000011">
    <property type="protein sequence ID" value="KAK7306312.1"/>
    <property type="molecule type" value="Genomic_DNA"/>
</dbReference>
<accession>A0AAN9JWC3</accession>
<gene>
    <name evidence="1" type="ORF">VNO77_44240</name>
</gene>
<name>A0AAN9JWC3_CANGL</name>
<evidence type="ECO:0000313" key="1">
    <source>
        <dbReference type="EMBL" id="KAK7306312.1"/>
    </source>
</evidence>
<sequence>MQFLKVRKLVIIARRGSSSLAPSLCHSSAPDFRPPFLPRKFRRVARRGGWSEKRGLLGTPFGSLRPDPVRLLVRSTFLWFELGLGTLVKAPH</sequence>
<evidence type="ECO:0000313" key="2">
    <source>
        <dbReference type="Proteomes" id="UP001367508"/>
    </source>
</evidence>
<dbReference type="AlphaFoldDB" id="A0AAN9JWC3"/>